<evidence type="ECO:0000256" key="7">
    <source>
        <dbReference type="ARBA" id="ARBA00023136"/>
    </source>
</evidence>
<organism evidence="11 12">
    <name type="scientific">Phyllotreta striolata</name>
    <name type="common">Striped flea beetle</name>
    <name type="synonym">Crioceris striolata</name>
    <dbReference type="NCBI Taxonomy" id="444603"/>
    <lineage>
        <taxon>Eukaryota</taxon>
        <taxon>Metazoa</taxon>
        <taxon>Ecdysozoa</taxon>
        <taxon>Arthropoda</taxon>
        <taxon>Hexapoda</taxon>
        <taxon>Insecta</taxon>
        <taxon>Pterygota</taxon>
        <taxon>Neoptera</taxon>
        <taxon>Endopterygota</taxon>
        <taxon>Coleoptera</taxon>
        <taxon>Polyphaga</taxon>
        <taxon>Cucujiformia</taxon>
        <taxon>Chrysomeloidea</taxon>
        <taxon>Chrysomelidae</taxon>
        <taxon>Galerucinae</taxon>
        <taxon>Alticini</taxon>
        <taxon>Phyllotreta</taxon>
    </lineage>
</organism>
<dbReference type="EMBL" id="OU900095">
    <property type="protein sequence ID" value="CAG9858983.1"/>
    <property type="molecule type" value="Genomic_DNA"/>
</dbReference>
<keyword evidence="4 10" id="KW-0812">Transmembrane</keyword>
<evidence type="ECO:0000256" key="9">
    <source>
        <dbReference type="ARBA" id="ARBA00023224"/>
    </source>
</evidence>
<gene>
    <name evidence="11" type="ORF">PHYEVI_LOCUS5369</name>
</gene>
<protein>
    <submittedName>
        <fullName evidence="11">Uncharacterized protein</fullName>
    </submittedName>
</protein>
<dbReference type="Pfam" id="PF02949">
    <property type="entry name" value="7tm_6"/>
    <property type="match status" value="1"/>
</dbReference>
<evidence type="ECO:0000256" key="5">
    <source>
        <dbReference type="ARBA" id="ARBA00022725"/>
    </source>
</evidence>
<dbReference type="GO" id="GO:0005549">
    <property type="term" value="F:odorant binding"/>
    <property type="evidence" value="ECO:0007669"/>
    <property type="project" value="InterPro"/>
</dbReference>
<evidence type="ECO:0000256" key="8">
    <source>
        <dbReference type="ARBA" id="ARBA00023170"/>
    </source>
</evidence>
<dbReference type="InterPro" id="IPR004117">
    <property type="entry name" value="7tm6_olfct_rcpt"/>
</dbReference>
<feature type="transmembrane region" description="Helical" evidence="10">
    <location>
        <begin position="6"/>
        <end position="33"/>
    </location>
</feature>
<feature type="transmembrane region" description="Helical" evidence="10">
    <location>
        <begin position="124"/>
        <end position="146"/>
    </location>
</feature>
<evidence type="ECO:0000256" key="2">
    <source>
        <dbReference type="ARBA" id="ARBA00022475"/>
    </source>
</evidence>
<dbReference type="PANTHER" id="PTHR21137">
    <property type="entry name" value="ODORANT RECEPTOR"/>
    <property type="match status" value="1"/>
</dbReference>
<evidence type="ECO:0000256" key="3">
    <source>
        <dbReference type="ARBA" id="ARBA00022606"/>
    </source>
</evidence>
<keyword evidence="5" id="KW-0552">Olfaction</keyword>
<evidence type="ECO:0000313" key="12">
    <source>
        <dbReference type="Proteomes" id="UP001153712"/>
    </source>
</evidence>
<comment type="subcellular location">
    <subcellularLocation>
        <location evidence="1">Cell membrane</location>
        <topology evidence="1">Multi-pass membrane protein</topology>
    </subcellularLocation>
</comment>
<dbReference type="GO" id="GO:0004984">
    <property type="term" value="F:olfactory receptor activity"/>
    <property type="evidence" value="ECO:0007669"/>
    <property type="project" value="InterPro"/>
</dbReference>
<sequence length="224" mass="26029">MATIQVIAFQVVIAPCVVGTDLLFISIGTCIVFQYRLLQQCLLKYCTPEMIVINKKIQNLGNDTYNNNERKQYFITCVKHHQMLQRTTNLMNKIFNVLMLFQLSSTIGGICLPLTLIAQTDNSISQLYTALIAVLSLFNQLLIYCITGEMISHEAQLLHHFIYQSNWTNLKIKYQRDLIFFIQHAQRVPQISAFNIFHFNMETYLKVSRMSFSLYTFLKTVAYK</sequence>
<dbReference type="Proteomes" id="UP001153712">
    <property type="component" value="Chromosome 2"/>
</dbReference>
<proteinExistence type="predicted"/>
<keyword evidence="2" id="KW-1003">Cell membrane</keyword>
<evidence type="ECO:0000256" key="6">
    <source>
        <dbReference type="ARBA" id="ARBA00022989"/>
    </source>
</evidence>
<keyword evidence="6 10" id="KW-1133">Transmembrane helix</keyword>
<reference evidence="11" key="1">
    <citation type="submission" date="2022-01" db="EMBL/GenBank/DDBJ databases">
        <authorList>
            <person name="King R."/>
        </authorList>
    </citation>
    <scope>NUCLEOTIDE SEQUENCE</scope>
</reference>
<dbReference type="AlphaFoldDB" id="A0A9N9XN08"/>
<accession>A0A9N9XN08</accession>
<evidence type="ECO:0000256" key="4">
    <source>
        <dbReference type="ARBA" id="ARBA00022692"/>
    </source>
</evidence>
<dbReference type="GO" id="GO:0005886">
    <property type="term" value="C:plasma membrane"/>
    <property type="evidence" value="ECO:0007669"/>
    <property type="project" value="UniProtKB-SubCell"/>
</dbReference>
<dbReference type="GO" id="GO:0007165">
    <property type="term" value="P:signal transduction"/>
    <property type="evidence" value="ECO:0007669"/>
    <property type="project" value="UniProtKB-KW"/>
</dbReference>
<keyword evidence="8" id="KW-0675">Receptor</keyword>
<name>A0A9N9XN08_PHYSR</name>
<keyword evidence="12" id="KW-1185">Reference proteome</keyword>
<feature type="transmembrane region" description="Helical" evidence="10">
    <location>
        <begin position="94"/>
        <end position="118"/>
    </location>
</feature>
<evidence type="ECO:0000256" key="1">
    <source>
        <dbReference type="ARBA" id="ARBA00004651"/>
    </source>
</evidence>
<keyword evidence="3" id="KW-0716">Sensory transduction</keyword>
<evidence type="ECO:0000256" key="10">
    <source>
        <dbReference type="SAM" id="Phobius"/>
    </source>
</evidence>
<dbReference type="OrthoDB" id="6743260at2759"/>
<keyword evidence="9" id="KW-0807">Transducer</keyword>
<dbReference type="PANTHER" id="PTHR21137:SF35">
    <property type="entry name" value="ODORANT RECEPTOR 19A-RELATED"/>
    <property type="match status" value="1"/>
</dbReference>
<evidence type="ECO:0000313" key="11">
    <source>
        <dbReference type="EMBL" id="CAG9858983.1"/>
    </source>
</evidence>
<keyword evidence="7 10" id="KW-0472">Membrane</keyword>